<dbReference type="Proteomes" id="UP000779809">
    <property type="component" value="Unassembled WGS sequence"/>
</dbReference>
<accession>A0A932EP56</accession>
<feature type="region of interest" description="Disordered" evidence="1">
    <location>
        <begin position="304"/>
        <end position="330"/>
    </location>
</feature>
<feature type="compositionally biased region" description="Basic and acidic residues" evidence="1">
    <location>
        <begin position="142"/>
        <end position="155"/>
    </location>
</feature>
<gene>
    <name evidence="2" type="ORF">HYX28_04625</name>
</gene>
<feature type="compositionally biased region" description="Low complexity" evidence="1">
    <location>
        <begin position="199"/>
        <end position="208"/>
    </location>
</feature>
<evidence type="ECO:0000256" key="1">
    <source>
        <dbReference type="SAM" id="MobiDB-lite"/>
    </source>
</evidence>
<proteinExistence type="predicted"/>
<dbReference type="EMBL" id="JACPNR010000006">
    <property type="protein sequence ID" value="MBI2678042.1"/>
    <property type="molecule type" value="Genomic_DNA"/>
</dbReference>
<reference evidence="2" key="1">
    <citation type="submission" date="2020-07" db="EMBL/GenBank/DDBJ databases">
        <title>Huge and variable diversity of episymbiotic CPR bacteria and DPANN archaea in groundwater ecosystems.</title>
        <authorList>
            <person name="He C.Y."/>
            <person name="Keren R."/>
            <person name="Whittaker M."/>
            <person name="Farag I.F."/>
            <person name="Doudna J."/>
            <person name="Cate J.H.D."/>
            <person name="Banfield J.F."/>
        </authorList>
    </citation>
    <scope>NUCLEOTIDE SEQUENCE</scope>
    <source>
        <strain evidence="2">NC_groundwater_580_Pr5_B-0.1um_64_19</strain>
    </source>
</reference>
<name>A0A932EP56_9BACT</name>
<protein>
    <submittedName>
        <fullName evidence="2">Uncharacterized protein</fullName>
    </submittedName>
</protein>
<evidence type="ECO:0000313" key="2">
    <source>
        <dbReference type="EMBL" id="MBI2678042.1"/>
    </source>
</evidence>
<sequence>MTVLLRTRSPKSPLYRKLVLAVTCAALLAAGILAHAQRKRSHQLRALALVELYGPPGAGVTAKPTGAKLLPVAILVNDKWYDAASYDATPRPLALDPGTVYEALANGEPAGFFTVGLARQEKGEWFGVGEWKSRAEIERAEKAAAARREKTRPVADEGPPVLRRPKSGETGPPPHKQEDHPLTVPDKAQPDRPAPASPVTPSASAGASDPDRPTLRRGGGGSQVSATLEPPPVTAPKAAGDHPTLAKRPGGPAFQAAQVFLAVSDPDGTGPTRSYAFPWKAEEERALKAKTIALAEAEVAKYRAARGGAPPAKQTPGKQTPGKRTAKKAAPAVKFENVQVTGYDLALDNNVELVVTATAADVFVTLVARTDLEFTPQKVFAVVTDKDHLDAIPRMELVGPIDADGKGRGELLFRIVGEGSYRYGLYRVLRDGMPELWRSGVYEP</sequence>
<evidence type="ECO:0000313" key="3">
    <source>
        <dbReference type="Proteomes" id="UP000779809"/>
    </source>
</evidence>
<feature type="region of interest" description="Disordered" evidence="1">
    <location>
        <begin position="142"/>
        <end position="251"/>
    </location>
</feature>
<dbReference type="AlphaFoldDB" id="A0A932EP56"/>
<comment type="caution">
    <text evidence="2">The sequence shown here is derived from an EMBL/GenBank/DDBJ whole genome shotgun (WGS) entry which is preliminary data.</text>
</comment>
<organism evidence="2 3">
    <name type="scientific">Candidatus Korobacter versatilis</name>
    <dbReference type="NCBI Taxonomy" id="658062"/>
    <lineage>
        <taxon>Bacteria</taxon>
        <taxon>Pseudomonadati</taxon>
        <taxon>Acidobacteriota</taxon>
        <taxon>Terriglobia</taxon>
        <taxon>Terriglobales</taxon>
        <taxon>Candidatus Korobacteraceae</taxon>
        <taxon>Candidatus Korobacter</taxon>
    </lineage>
</organism>